<accession>D6GS71</accession>
<dbReference type="RefSeq" id="WP_014261883.1">
    <property type="nucleotide sequence ID" value="NC_016630.1"/>
</dbReference>
<proteinExistence type="predicted"/>
<dbReference type="KEGG" id="faa:HMPREF0389_00427"/>
<dbReference type="AlphaFoldDB" id="D6GS71"/>
<keyword evidence="2" id="KW-1185">Reference proteome</keyword>
<gene>
    <name evidence="1" type="ordered locus">HMPREF0389_00427</name>
</gene>
<dbReference type="Proteomes" id="UP000007468">
    <property type="component" value="Chromosome"/>
</dbReference>
<organism evidence="1 2">
    <name type="scientific">Filifactor alocis (strain ATCC 35896 / CCUG 47790 / D40 B5)</name>
    <name type="common">Fusobacterium alocis</name>
    <dbReference type="NCBI Taxonomy" id="546269"/>
    <lineage>
        <taxon>Bacteria</taxon>
        <taxon>Bacillati</taxon>
        <taxon>Bacillota</taxon>
        <taxon>Clostridia</taxon>
        <taxon>Peptostreptococcales</taxon>
        <taxon>Filifactoraceae</taxon>
        <taxon>Filifactor</taxon>
    </lineage>
</organism>
<dbReference type="EMBL" id="CP002390">
    <property type="protein sequence ID" value="EFE28512.1"/>
    <property type="molecule type" value="Genomic_DNA"/>
</dbReference>
<protein>
    <submittedName>
        <fullName evidence="1">Uncharacterized protein</fullName>
    </submittedName>
</protein>
<name>D6GS71_FILAD</name>
<sequence length="142" mass="16781">MLISGFPGVGKTRASQIFKTMIDLDSMQYTNREKYPYCYIYDAIQLSKEGYIVLMSQELEIVELISLSGEEYMIVCPDISLKNEYMIRYLKRGNVNNWIDAVMKNWETYLNKLKEYPKENVVILQSGQYLSDVMMSIRWNRK</sequence>
<dbReference type="OrthoDB" id="2088327at2"/>
<reference evidence="2" key="1">
    <citation type="submission" date="2010-12" db="EMBL/GenBank/DDBJ databases">
        <title>The genome sequence of Filifactor alocis strain ATCC 35896.</title>
        <authorList>
            <consortium name="The Broad Institute Genome Sequencing Platform"/>
            <person name="Ward D."/>
            <person name="Earl A."/>
            <person name="Feldgarden M."/>
            <person name="Young S.K."/>
            <person name="Gargeya S."/>
            <person name="Zeng Q."/>
            <person name="Alvarado L."/>
            <person name="Berlin A."/>
            <person name="Bochicchio J."/>
            <person name="Chapman S.B."/>
            <person name="Chen Z."/>
            <person name="Freedman E."/>
            <person name="Gellesch M."/>
            <person name="Goldberg J."/>
            <person name="Griggs A."/>
            <person name="Gujja S."/>
            <person name="Heilman E."/>
            <person name="Heiman D."/>
            <person name="Howarth C."/>
            <person name="Mehta T."/>
            <person name="Neiman D."/>
            <person name="Pearson M."/>
            <person name="Roberts A."/>
            <person name="Saif S."/>
            <person name="Shea T."/>
            <person name="Shenoy N."/>
            <person name="Sisk P."/>
            <person name="Stolte C."/>
            <person name="Sykes S."/>
            <person name="White J."/>
            <person name="Yandava C."/>
            <person name="Izard J."/>
            <person name="Blanton J.M."/>
            <person name="Baranova O.V."/>
            <person name="Tanner A.C."/>
            <person name="Dewhirst F.E."/>
            <person name="Haas B."/>
            <person name="Nusbaum C."/>
            <person name="Birren B."/>
        </authorList>
    </citation>
    <scope>NUCLEOTIDE SEQUENCE [LARGE SCALE GENOMIC DNA]</scope>
    <source>
        <strain evidence="2">ATCC 35896 / D40 B5</strain>
    </source>
</reference>
<dbReference type="eggNOG" id="ENOG502ZSJS">
    <property type="taxonomic scope" value="Bacteria"/>
</dbReference>
<evidence type="ECO:0000313" key="2">
    <source>
        <dbReference type="Proteomes" id="UP000007468"/>
    </source>
</evidence>
<evidence type="ECO:0000313" key="1">
    <source>
        <dbReference type="EMBL" id="EFE28512.1"/>
    </source>
</evidence>